<dbReference type="EMBL" id="FNZE01000002">
    <property type="protein sequence ID" value="SEI77157.1"/>
    <property type="molecule type" value="Genomic_DNA"/>
</dbReference>
<dbReference type="Pfam" id="PF00072">
    <property type="entry name" value="Response_reg"/>
    <property type="match status" value="1"/>
</dbReference>
<reference evidence="13" key="1">
    <citation type="submission" date="2016-10" db="EMBL/GenBank/DDBJ databases">
        <authorList>
            <person name="Varghese N."/>
            <person name="Submissions S."/>
        </authorList>
    </citation>
    <scope>NUCLEOTIDE SEQUENCE [LARGE SCALE GENOMIC DNA]</scope>
    <source>
        <strain evidence="13">LMG 25967</strain>
    </source>
</reference>
<evidence type="ECO:0000256" key="7">
    <source>
        <dbReference type="ARBA" id="ARBA00023163"/>
    </source>
</evidence>
<evidence type="ECO:0000256" key="1">
    <source>
        <dbReference type="ARBA" id="ARBA00004496"/>
    </source>
</evidence>
<dbReference type="Gene3D" id="3.40.50.2300">
    <property type="match status" value="1"/>
</dbReference>
<dbReference type="STRING" id="915471.SAMN05216201_102161"/>
<name>A0A1H6TJ25_9PSED</name>
<dbReference type="FunFam" id="3.40.50.2300:FF:000008">
    <property type="entry name" value="Two-component response regulator OmpR"/>
    <property type="match status" value="1"/>
</dbReference>
<evidence type="ECO:0000259" key="10">
    <source>
        <dbReference type="PROSITE" id="PS50110"/>
    </source>
</evidence>
<dbReference type="InterPro" id="IPR016032">
    <property type="entry name" value="Sig_transdc_resp-reg_C-effctor"/>
</dbReference>
<keyword evidence="5" id="KW-0805">Transcription regulation</keyword>
<proteinExistence type="predicted"/>
<feature type="modified residue" description="4-aspartylphosphate" evidence="8">
    <location>
        <position position="62"/>
    </location>
</feature>
<gene>
    <name evidence="12" type="ORF">SAMN05216201_102161</name>
</gene>
<dbReference type="GO" id="GO:0032993">
    <property type="term" value="C:protein-DNA complex"/>
    <property type="evidence" value="ECO:0007669"/>
    <property type="project" value="TreeGrafter"/>
</dbReference>
<dbReference type="InterPro" id="IPR039420">
    <property type="entry name" value="WalR-like"/>
</dbReference>
<evidence type="ECO:0000259" key="11">
    <source>
        <dbReference type="PROSITE" id="PS51755"/>
    </source>
</evidence>
<dbReference type="GO" id="GO:0005829">
    <property type="term" value="C:cytosol"/>
    <property type="evidence" value="ECO:0007669"/>
    <property type="project" value="TreeGrafter"/>
</dbReference>
<comment type="subcellular location">
    <subcellularLocation>
        <location evidence="1">Cytoplasm</location>
    </subcellularLocation>
</comment>
<dbReference type="SMART" id="SM00862">
    <property type="entry name" value="Trans_reg_C"/>
    <property type="match status" value="1"/>
</dbReference>
<dbReference type="Proteomes" id="UP000242930">
    <property type="component" value="Unassembled WGS sequence"/>
</dbReference>
<accession>A0A1H6TJ25</accession>
<evidence type="ECO:0000256" key="4">
    <source>
        <dbReference type="ARBA" id="ARBA00023012"/>
    </source>
</evidence>
<feature type="domain" description="Response regulatory" evidence="10">
    <location>
        <begin position="13"/>
        <end position="127"/>
    </location>
</feature>
<evidence type="ECO:0000256" key="5">
    <source>
        <dbReference type="ARBA" id="ARBA00023015"/>
    </source>
</evidence>
<feature type="DNA-binding region" description="OmpR/PhoB-type" evidence="9">
    <location>
        <begin position="142"/>
        <end position="241"/>
    </location>
</feature>
<sequence length="247" mass="27946">MNSTASSQPEGEKILIVDDDVRLRRLLERFLDEQGYRVKTVENVEQMDRLLSRELFNLVVLDLMLPGEDGLSACHRLREQGNRMPIIMLTAKGDEASRIQGLEQGADDYLAKPFNPRELLARIRAVLRRQAPVVPGAPGSEEETVSFGDYQLNLGTRELSRGGEVHMLTTGEFAVLKALVQHAREPLTRDKLMSLARGREWDALERSIDVQISRLRRLIEPDPSKPRYIQTVWGVGYVFVPDGSARK</sequence>
<dbReference type="GO" id="GO:0000976">
    <property type="term" value="F:transcription cis-regulatory region binding"/>
    <property type="evidence" value="ECO:0007669"/>
    <property type="project" value="TreeGrafter"/>
</dbReference>
<dbReference type="SUPFAM" id="SSF52172">
    <property type="entry name" value="CheY-like"/>
    <property type="match status" value="1"/>
</dbReference>
<dbReference type="Gene3D" id="6.10.250.690">
    <property type="match status" value="1"/>
</dbReference>
<dbReference type="GO" id="GO:0006355">
    <property type="term" value="P:regulation of DNA-templated transcription"/>
    <property type="evidence" value="ECO:0007669"/>
    <property type="project" value="InterPro"/>
</dbReference>
<dbReference type="GO" id="GO:0000156">
    <property type="term" value="F:phosphorelay response regulator activity"/>
    <property type="evidence" value="ECO:0007669"/>
    <property type="project" value="TreeGrafter"/>
</dbReference>
<protein>
    <submittedName>
        <fullName evidence="12">Two-component system, OmpR family, phosphate regulon response regulator OmpR</fullName>
    </submittedName>
</protein>
<organism evidence="12 13">
    <name type="scientific">Pseudomonas linyingensis</name>
    <dbReference type="NCBI Taxonomy" id="915471"/>
    <lineage>
        <taxon>Bacteria</taxon>
        <taxon>Pseudomonadati</taxon>
        <taxon>Pseudomonadota</taxon>
        <taxon>Gammaproteobacteria</taxon>
        <taxon>Pseudomonadales</taxon>
        <taxon>Pseudomonadaceae</taxon>
        <taxon>Pseudomonas</taxon>
    </lineage>
</organism>
<keyword evidence="13" id="KW-1185">Reference proteome</keyword>
<dbReference type="PROSITE" id="PS50110">
    <property type="entry name" value="RESPONSE_REGULATORY"/>
    <property type="match status" value="1"/>
</dbReference>
<dbReference type="PANTHER" id="PTHR48111:SF4">
    <property type="entry name" value="DNA-BINDING DUAL TRANSCRIPTIONAL REGULATOR OMPR"/>
    <property type="match status" value="1"/>
</dbReference>
<keyword evidence="6 9" id="KW-0238">DNA-binding</keyword>
<evidence type="ECO:0000313" key="13">
    <source>
        <dbReference type="Proteomes" id="UP000242930"/>
    </source>
</evidence>
<dbReference type="SUPFAM" id="SSF46894">
    <property type="entry name" value="C-terminal effector domain of the bipartite response regulators"/>
    <property type="match status" value="1"/>
</dbReference>
<keyword evidence="4" id="KW-0902">Two-component regulatory system</keyword>
<dbReference type="InterPro" id="IPR036388">
    <property type="entry name" value="WH-like_DNA-bd_sf"/>
</dbReference>
<dbReference type="PROSITE" id="PS51755">
    <property type="entry name" value="OMPR_PHOB"/>
    <property type="match status" value="1"/>
</dbReference>
<evidence type="ECO:0000256" key="3">
    <source>
        <dbReference type="ARBA" id="ARBA00022553"/>
    </source>
</evidence>
<dbReference type="PANTHER" id="PTHR48111">
    <property type="entry name" value="REGULATOR OF RPOS"/>
    <property type="match status" value="1"/>
</dbReference>
<dbReference type="CDD" id="cd00383">
    <property type="entry name" value="trans_reg_C"/>
    <property type="match status" value="1"/>
</dbReference>
<evidence type="ECO:0000313" key="12">
    <source>
        <dbReference type="EMBL" id="SEI77157.1"/>
    </source>
</evidence>
<dbReference type="SMART" id="SM00448">
    <property type="entry name" value="REC"/>
    <property type="match status" value="1"/>
</dbReference>
<keyword evidence="3 8" id="KW-0597">Phosphoprotein</keyword>
<keyword evidence="2" id="KW-0963">Cytoplasm</keyword>
<keyword evidence="7" id="KW-0804">Transcription</keyword>
<feature type="domain" description="OmpR/PhoB-type" evidence="11">
    <location>
        <begin position="142"/>
        <end position="241"/>
    </location>
</feature>
<evidence type="ECO:0000256" key="8">
    <source>
        <dbReference type="PROSITE-ProRule" id="PRU00169"/>
    </source>
</evidence>
<dbReference type="InterPro" id="IPR011006">
    <property type="entry name" value="CheY-like_superfamily"/>
</dbReference>
<evidence type="ECO:0000256" key="2">
    <source>
        <dbReference type="ARBA" id="ARBA00022490"/>
    </source>
</evidence>
<dbReference type="Gene3D" id="1.10.10.10">
    <property type="entry name" value="Winged helix-like DNA-binding domain superfamily/Winged helix DNA-binding domain"/>
    <property type="match status" value="1"/>
</dbReference>
<evidence type="ECO:0000256" key="6">
    <source>
        <dbReference type="ARBA" id="ARBA00023125"/>
    </source>
</evidence>
<dbReference type="AlphaFoldDB" id="A0A1H6TJ25"/>
<dbReference type="InterPro" id="IPR001789">
    <property type="entry name" value="Sig_transdc_resp-reg_receiver"/>
</dbReference>
<dbReference type="NCBIfam" id="NF007005">
    <property type="entry name" value="PRK09468.1"/>
    <property type="match status" value="1"/>
</dbReference>
<dbReference type="Pfam" id="PF00486">
    <property type="entry name" value="Trans_reg_C"/>
    <property type="match status" value="1"/>
</dbReference>
<dbReference type="RefSeq" id="WP_090306734.1">
    <property type="nucleotide sequence ID" value="NZ_FNZE01000002.1"/>
</dbReference>
<dbReference type="OrthoDB" id="9802426at2"/>
<evidence type="ECO:0000256" key="9">
    <source>
        <dbReference type="PROSITE-ProRule" id="PRU01091"/>
    </source>
</evidence>
<dbReference type="FunFam" id="1.10.10.10:FF:000099">
    <property type="entry name" value="Two-component system response regulator TorR"/>
    <property type="match status" value="1"/>
</dbReference>
<dbReference type="InterPro" id="IPR001867">
    <property type="entry name" value="OmpR/PhoB-type_DNA-bd"/>
</dbReference>